<evidence type="ECO:0000259" key="2">
    <source>
        <dbReference type="Pfam" id="PF11977"/>
    </source>
</evidence>
<dbReference type="EMBL" id="JALLPJ020000704">
    <property type="protein sequence ID" value="KAL3785046.1"/>
    <property type="molecule type" value="Genomic_DNA"/>
</dbReference>
<proteinExistence type="predicted"/>
<organism evidence="3 4">
    <name type="scientific">Cyclotella atomus</name>
    <dbReference type="NCBI Taxonomy" id="382360"/>
    <lineage>
        <taxon>Eukaryota</taxon>
        <taxon>Sar</taxon>
        <taxon>Stramenopiles</taxon>
        <taxon>Ochrophyta</taxon>
        <taxon>Bacillariophyta</taxon>
        <taxon>Coscinodiscophyceae</taxon>
        <taxon>Thalassiosirophycidae</taxon>
        <taxon>Stephanodiscales</taxon>
        <taxon>Stephanodiscaceae</taxon>
        <taxon>Cyclotella</taxon>
    </lineage>
</organism>
<feature type="domain" description="RNase NYN" evidence="2">
    <location>
        <begin position="154"/>
        <end position="281"/>
    </location>
</feature>
<protein>
    <recommendedName>
        <fullName evidence="2">RNase NYN domain-containing protein</fullName>
    </recommendedName>
</protein>
<accession>A0ABD3PCU3</accession>
<name>A0ABD3PCU3_9STRA</name>
<comment type="caution">
    <text evidence="3">The sequence shown here is derived from an EMBL/GenBank/DDBJ whole genome shotgun (WGS) entry which is preliminary data.</text>
</comment>
<reference evidence="3 4" key="1">
    <citation type="submission" date="2024-10" db="EMBL/GenBank/DDBJ databases">
        <title>Updated reference genomes for cyclostephanoid diatoms.</title>
        <authorList>
            <person name="Roberts W.R."/>
            <person name="Alverson A.J."/>
        </authorList>
    </citation>
    <scope>NUCLEOTIDE SEQUENCE [LARGE SCALE GENOMIC DNA]</scope>
    <source>
        <strain evidence="3 4">AJA010-31</strain>
    </source>
</reference>
<evidence type="ECO:0000313" key="3">
    <source>
        <dbReference type="EMBL" id="KAL3785046.1"/>
    </source>
</evidence>
<dbReference type="AlphaFoldDB" id="A0ABD3PCU3"/>
<feature type="compositionally biased region" description="Polar residues" evidence="1">
    <location>
        <begin position="30"/>
        <end position="57"/>
    </location>
</feature>
<dbReference type="Proteomes" id="UP001530400">
    <property type="component" value="Unassembled WGS sequence"/>
</dbReference>
<dbReference type="InterPro" id="IPR021869">
    <property type="entry name" value="RNase_Zc3h12_NYN"/>
</dbReference>
<gene>
    <name evidence="3" type="ORF">ACHAWO_006821</name>
</gene>
<sequence>MSRRPRLVHEGSPILDDDGDDESFDHYVSASFNNNSKWKNTNQTHQYSSSNDHNTSAPKPKFKLQTRLVIGGETTTAALPNNRQHEFNDEDSLDEMMTDDAENDNIFSPQPVQHHHQHQDSNFNFMCSQNKYQHQIPQPTIQIHHMPPRSKAPLVVIDGANIAYNYAESLNPSLSNQHVKREPNPKGITVCIQYFLQRQCRVQAVVPISWYKLKPRPGDHACAAGYKGNLNQRDDAKMLTEEVEELRMLRQHGFLVAVPPGDDDDSYAISLARREEERLLTPQQHNMHDDGMMMDDEQTTSCLPMGGYVVSNDFFHDAAKRDERQQKDYFHYSPAMPSLSQQSSKKHSLKAWLKHHRISYSFANVGLSSAGGDVELEFLPNPRNELIEAIDAHYRLSQNT</sequence>
<feature type="region of interest" description="Disordered" evidence="1">
    <location>
        <begin position="1"/>
        <end position="59"/>
    </location>
</feature>
<dbReference type="Pfam" id="PF11977">
    <property type="entry name" value="RNase_Zc3h12a"/>
    <property type="match status" value="1"/>
</dbReference>
<evidence type="ECO:0000256" key="1">
    <source>
        <dbReference type="SAM" id="MobiDB-lite"/>
    </source>
</evidence>
<evidence type="ECO:0000313" key="4">
    <source>
        <dbReference type="Proteomes" id="UP001530400"/>
    </source>
</evidence>
<keyword evidence="4" id="KW-1185">Reference proteome</keyword>
<dbReference type="Gene3D" id="3.40.50.11980">
    <property type="match status" value="1"/>
</dbReference>